<evidence type="ECO:0000256" key="8">
    <source>
        <dbReference type="ARBA" id="ARBA00022889"/>
    </source>
</evidence>
<dbReference type="FunFam" id="2.60.40.60:FF:000020">
    <property type="entry name" value="Dachsous cadherin-related 1b"/>
    <property type="match status" value="1"/>
</dbReference>
<accession>A0A8I6RHN1</accession>
<keyword evidence="8" id="KW-0130">Cell adhesion</keyword>
<dbReference type="GO" id="GO:0007163">
    <property type="term" value="P:establishment or maintenance of cell polarity"/>
    <property type="evidence" value="ECO:0007669"/>
    <property type="project" value="UniProtKB-ARBA"/>
</dbReference>
<dbReference type="FunFam" id="2.60.40.60:FF:000015">
    <property type="entry name" value="FAT atypical cadherin 1"/>
    <property type="match status" value="1"/>
</dbReference>
<dbReference type="CDD" id="cd11304">
    <property type="entry name" value="Cadherin_repeat"/>
    <property type="match status" value="10"/>
</dbReference>
<dbReference type="GO" id="GO:0005911">
    <property type="term" value="C:cell-cell junction"/>
    <property type="evidence" value="ECO:0007669"/>
    <property type="project" value="TreeGrafter"/>
</dbReference>
<feature type="domain" description="Cadherin" evidence="15">
    <location>
        <begin position="373"/>
        <end position="479"/>
    </location>
</feature>
<feature type="signal peptide" evidence="14">
    <location>
        <begin position="1"/>
        <end position="19"/>
    </location>
</feature>
<feature type="domain" description="Cadherin" evidence="15">
    <location>
        <begin position="960"/>
        <end position="1067"/>
    </location>
</feature>
<dbReference type="FunFam" id="2.60.40.60:FF:000075">
    <property type="entry name" value="FAT atypical cadherin 1"/>
    <property type="match status" value="1"/>
</dbReference>
<dbReference type="GO" id="GO:0048513">
    <property type="term" value="P:animal organ development"/>
    <property type="evidence" value="ECO:0007669"/>
    <property type="project" value="UniProtKB-ARBA"/>
</dbReference>
<evidence type="ECO:0000256" key="5">
    <source>
        <dbReference type="ARBA" id="ARBA00022729"/>
    </source>
</evidence>
<dbReference type="PANTHER" id="PTHR24025">
    <property type="entry name" value="DESMOGLEIN FAMILY MEMBER"/>
    <property type="match status" value="1"/>
</dbReference>
<feature type="domain" description="Cadherin" evidence="15">
    <location>
        <begin position="747"/>
        <end position="851"/>
    </location>
</feature>
<proteinExistence type="predicted"/>
<dbReference type="Gene3D" id="2.60.40.60">
    <property type="entry name" value="Cadherins"/>
    <property type="match status" value="10"/>
</dbReference>
<dbReference type="PROSITE" id="PS00232">
    <property type="entry name" value="CADHERIN_1"/>
    <property type="match status" value="5"/>
</dbReference>
<evidence type="ECO:0000313" key="17">
    <source>
        <dbReference type="Proteomes" id="UP000494040"/>
    </source>
</evidence>
<keyword evidence="17" id="KW-1185">Reference proteome</keyword>
<dbReference type="PRINTS" id="PR00205">
    <property type="entry name" value="CADHERIN"/>
</dbReference>
<dbReference type="Pfam" id="PF00028">
    <property type="entry name" value="Cadherin"/>
    <property type="match status" value="7"/>
</dbReference>
<dbReference type="OMA" id="PEIYVHH"/>
<dbReference type="InterPro" id="IPR020894">
    <property type="entry name" value="Cadherin_CS"/>
</dbReference>
<dbReference type="GO" id="GO:0008104">
    <property type="term" value="P:intracellular protein localization"/>
    <property type="evidence" value="ECO:0007669"/>
    <property type="project" value="UniProtKB-ARBA"/>
</dbReference>
<dbReference type="InterPro" id="IPR050971">
    <property type="entry name" value="Cadherin-domain_protein"/>
</dbReference>
<dbReference type="AlphaFoldDB" id="A0A8I6RHN1"/>
<keyword evidence="11" id="KW-1015">Disulfide bond</keyword>
<dbReference type="GO" id="GO:0005509">
    <property type="term" value="F:calcium ion binding"/>
    <property type="evidence" value="ECO:0007669"/>
    <property type="project" value="UniProtKB-UniRule"/>
</dbReference>
<evidence type="ECO:0000256" key="12">
    <source>
        <dbReference type="ARBA" id="ARBA00023180"/>
    </source>
</evidence>
<keyword evidence="5 14" id="KW-0732">Signal</keyword>
<feature type="domain" description="Cadherin" evidence="15">
    <location>
        <begin position="1068"/>
        <end position="1123"/>
    </location>
</feature>
<evidence type="ECO:0000256" key="6">
    <source>
        <dbReference type="ARBA" id="ARBA00022737"/>
    </source>
</evidence>
<gene>
    <name evidence="16" type="primary">106663274</name>
</gene>
<dbReference type="PANTHER" id="PTHR24025:SF28">
    <property type="entry name" value="PUTATIVE-RELATED"/>
    <property type="match status" value="1"/>
</dbReference>
<evidence type="ECO:0000256" key="13">
    <source>
        <dbReference type="PROSITE-ProRule" id="PRU00043"/>
    </source>
</evidence>
<feature type="domain" description="Cadherin" evidence="15">
    <location>
        <begin position="275"/>
        <end position="372"/>
    </location>
</feature>
<evidence type="ECO:0000313" key="16">
    <source>
        <dbReference type="EnsemblMetazoa" id="XP_014243463.1"/>
    </source>
</evidence>
<dbReference type="FunFam" id="2.60.40.60:FF:000066">
    <property type="entry name" value="FAT atypical cadherin 1"/>
    <property type="match status" value="1"/>
</dbReference>
<evidence type="ECO:0000256" key="1">
    <source>
        <dbReference type="ARBA" id="ARBA00004251"/>
    </source>
</evidence>
<dbReference type="SMART" id="SM00112">
    <property type="entry name" value="CA"/>
    <property type="match status" value="9"/>
</dbReference>
<organism evidence="16 17">
    <name type="scientific">Cimex lectularius</name>
    <name type="common">Bed bug</name>
    <name type="synonym">Acanthia lectularia</name>
    <dbReference type="NCBI Taxonomy" id="79782"/>
    <lineage>
        <taxon>Eukaryota</taxon>
        <taxon>Metazoa</taxon>
        <taxon>Ecdysozoa</taxon>
        <taxon>Arthropoda</taxon>
        <taxon>Hexapoda</taxon>
        <taxon>Insecta</taxon>
        <taxon>Pterygota</taxon>
        <taxon>Neoptera</taxon>
        <taxon>Paraneoptera</taxon>
        <taxon>Hemiptera</taxon>
        <taxon>Heteroptera</taxon>
        <taxon>Panheteroptera</taxon>
        <taxon>Cimicomorpha</taxon>
        <taxon>Cimicidae</taxon>
        <taxon>Cimex</taxon>
    </lineage>
</organism>
<feature type="chain" id="PRO_5035211149" description="Cadherin domain-containing protein" evidence="14">
    <location>
        <begin position="20"/>
        <end position="1136"/>
    </location>
</feature>
<evidence type="ECO:0000256" key="7">
    <source>
        <dbReference type="ARBA" id="ARBA00022837"/>
    </source>
</evidence>
<dbReference type="FunFam" id="2.60.40.60:FF:000064">
    <property type="entry name" value="FAT atypical cadherin 1"/>
    <property type="match status" value="1"/>
</dbReference>
<protein>
    <recommendedName>
        <fullName evidence="15">Cadherin domain-containing protein</fullName>
    </recommendedName>
</protein>
<dbReference type="GO" id="GO:0005886">
    <property type="term" value="C:plasma membrane"/>
    <property type="evidence" value="ECO:0007669"/>
    <property type="project" value="UniProtKB-SubCell"/>
</dbReference>
<dbReference type="FunFam" id="2.60.40.60:FF:000033">
    <property type="entry name" value="FAT atypical cadherin 1"/>
    <property type="match status" value="1"/>
</dbReference>
<dbReference type="KEGG" id="clec:106663274"/>
<evidence type="ECO:0000256" key="2">
    <source>
        <dbReference type="ARBA" id="ARBA00022475"/>
    </source>
</evidence>
<keyword evidence="10" id="KW-0472">Membrane</keyword>
<evidence type="ECO:0000256" key="11">
    <source>
        <dbReference type="ARBA" id="ARBA00023157"/>
    </source>
</evidence>
<keyword evidence="3" id="KW-0245">EGF-like domain</keyword>
<keyword evidence="12" id="KW-0325">Glycoprotein</keyword>
<sequence length="1136" mass="126060">MGNHWRLLVTWSLIGALAASGPDENTLHFKFTQPVYNVTIPENSLRKAFVTPQEKMGIVRGDVNMDVRFKIVSGDKDRFFKPEERLVGDFWFLLLRTRTGNTDVLNRERKDKYVLEIKANATKRDGKKTILAEAETTVIVTVLDVNDLNPLFYPTEYEEIVPEDSRLHESIIRVSAEDADLGRNGEIYYSFKERTEQFAISPTTGVVTLTRPLRYSEKAVYHLTVLAQDRGAGFKGGGKPSTAKLKIIVKQVNLYAPEISIHHLPDIVENSNAHIYAIVKVIDRDAGIHGEIRSLDIVDGDPDGHFRIKPGFSKNRQVAEYNIEVLKLLDREKSPRGYNLTLRAVDRGIPPRETYTSVPIRIADLNDNSPIFDREIYEVDIPESAPVNSPIIRLKVTDADQGKNAQTFLEIIAGNKDDEFYINPDTGMLYTNVKMDAELKSMYTLTVTARDQGNTGTRKQSSAKVKINVVDVNDNDPLFETVDMEVNVSENEPIGTTVAKVTAKDKDSGENSYISYSIANLNSVPFEIDHFTGVVKTTQVLDYESMRRTYVLRIRASDWGLPYRRETETQMRINLKDINDNRPQFEKVDCSGQVSRFIPIGSEIITLSAIDFDAGNIISYRIVGGNEDNCFSLDTTSGVVAVTCDLSDIGVNERVLNVTATDGTHFADVVSVIIKLVNYKRTSKPPRLDAIDDTSGFDCKDTGVARKLTEVLAASDRSNSNNLGREHEEFAMMPSRYGGNVHAPEFSNFPVNIQVNESTAIGTVLVRIRAKDRDLGYNGKLIYGISSGDSDSVFRLDPDSGELKVVGYLDRERETEYILNITVFDQGKPQKSSSRMLPITILDVNDNPPKFKTNLASFRITENALNGTVFFRVNATDIDEGDNANIFYKLITDTDDFKLDSKLGTLFVSAPLDRERQEVYELVIRATDCAGNPGSITALHSDAIIRVIVDDVNDNVPSFSLPSYTVKAREDVPVGSVIAVLSANDPDLGSGGEIRYSIIGQTDGDNVFVVDTLSGTIRITKPLDFEDRQVHSFTVRATDRGTPALSSEVTLIVEVVDVNENLFPPVFPDFVIASSVSENQPIGTLVTKVKATDADAPNSDDSRVGYSIKGGDGLGFFSIDAEGEFSNLLFTQIKNF</sequence>
<feature type="domain" description="Cadherin" evidence="15">
    <location>
        <begin position="480"/>
        <end position="585"/>
    </location>
</feature>
<evidence type="ECO:0000256" key="4">
    <source>
        <dbReference type="ARBA" id="ARBA00022692"/>
    </source>
</evidence>
<keyword evidence="4" id="KW-0812">Transmembrane</keyword>
<keyword evidence="6" id="KW-0677">Repeat</keyword>
<dbReference type="InterPro" id="IPR002126">
    <property type="entry name" value="Cadherin-like_dom"/>
</dbReference>
<feature type="domain" description="Cadherin" evidence="15">
    <location>
        <begin position="599"/>
        <end position="688"/>
    </location>
</feature>
<dbReference type="PROSITE" id="PS50268">
    <property type="entry name" value="CADHERIN_2"/>
    <property type="match status" value="10"/>
</dbReference>
<evidence type="ECO:0000256" key="14">
    <source>
        <dbReference type="SAM" id="SignalP"/>
    </source>
</evidence>
<keyword evidence="2" id="KW-1003">Cell membrane</keyword>
<evidence type="ECO:0000259" key="15">
    <source>
        <dbReference type="PROSITE" id="PS50268"/>
    </source>
</evidence>
<evidence type="ECO:0000256" key="9">
    <source>
        <dbReference type="ARBA" id="ARBA00022989"/>
    </source>
</evidence>
<feature type="domain" description="Cadherin" evidence="15">
    <location>
        <begin position="32"/>
        <end position="152"/>
    </location>
</feature>
<dbReference type="Proteomes" id="UP000494040">
    <property type="component" value="Unassembled WGS sequence"/>
</dbReference>
<dbReference type="FunFam" id="2.60.40.60:FF:000005">
    <property type="entry name" value="Protocadherin 9"/>
    <property type="match status" value="1"/>
</dbReference>
<dbReference type="InterPro" id="IPR015919">
    <property type="entry name" value="Cadherin-like_sf"/>
</dbReference>
<feature type="domain" description="Cadherin" evidence="15">
    <location>
        <begin position="153"/>
        <end position="259"/>
    </location>
</feature>
<evidence type="ECO:0000256" key="3">
    <source>
        <dbReference type="ARBA" id="ARBA00022536"/>
    </source>
</evidence>
<dbReference type="GO" id="GO:0007156">
    <property type="term" value="P:homophilic cell adhesion via plasma membrane adhesion molecules"/>
    <property type="evidence" value="ECO:0007669"/>
    <property type="project" value="InterPro"/>
</dbReference>
<feature type="domain" description="Cadherin" evidence="15">
    <location>
        <begin position="852"/>
        <end position="959"/>
    </location>
</feature>
<dbReference type="GO" id="GO:0048731">
    <property type="term" value="P:system development"/>
    <property type="evidence" value="ECO:0007669"/>
    <property type="project" value="UniProtKB-ARBA"/>
</dbReference>
<keyword evidence="9" id="KW-1133">Transmembrane helix</keyword>
<name>A0A8I6RHN1_CIMLE</name>
<dbReference type="GO" id="GO:0001736">
    <property type="term" value="P:establishment of planar polarity"/>
    <property type="evidence" value="ECO:0007669"/>
    <property type="project" value="UniProtKB-ARBA"/>
</dbReference>
<dbReference type="SUPFAM" id="SSF49313">
    <property type="entry name" value="Cadherin-like"/>
    <property type="match status" value="10"/>
</dbReference>
<evidence type="ECO:0000256" key="10">
    <source>
        <dbReference type="ARBA" id="ARBA00023136"/>
    </source>
</evidence>
<reference evidence="16" key="1">
    <citation type="submission" date="2022-01" db="UniProtKB">
        <authorList>
            <consortium name="EnsemblMetazoa"/>
        </authorList>
    </citation>
    <scope>IDENTIFICATION</scope>
</reference>
<dbReference type="EnsemblMetazoa" id="XM_014387977.1">
    <property type="protein sequence ID" value="XP_014243463.1"/>
    <property type="gene ID" value="LOC106663274"/>
</dbReference>
<dbReference type="GO" id="GO:0048589">
    <property type="term" value="P:developmental growth"/>
    <property type="evidence" value="ECO:0007669"/>
    <property type="project" value="UniProtKB-ARBA"/>
</dbReference>
<dbReference type="GO" id="GO:0030154">
    <property type="term" value="P:cell differentiation"/>
    <property type="evidence" value="ECO:0007669"/>
    <property type="project" value="UniProtKB-ARBA"/>
</dbReference>
<comment type="subcellular location">
    <subcellularLocation>
        <location evidence="1">Cell membrane</location>
        <topology evidence="1">Single-pass type I membrane protein</topology>
    </subcellularLocation>
</comment>
<keyword evidence="7 13" id="KW-0106">Calcium</keyword>
<dbReference type="FunFam" id="2.60.40.60:FF:000039">
    <property type="entry name" value="FAT atypical cadherin 3"/>
    <property type="match status" value="1"/>
</dbReference>
<dbReference type="OrthoDB" id="6252479at2759"/>